<dbReference type="RefSeq" id="WP_131755214.1">
    <property type="nucleotide sequence ID" value="NZ_CAACUY010000004.1"/>
</dbReference>
<name>A0ABW2XHN7_9ACTN</name>
<accession>A0ABW2XHN7</accession>
<comment type="caution">
    <text evidence="2">The sequence shown here is derived from an EMBL/GenBank/DDBJ whole genome shotgun (WGS) entry which is preliminary data.</text>
</comment>
<dbReference type="Proteomes" id="UP001597063">
    <property type="component" value="Unassembled WGS sequence"/>
</dbReference>
<evidence type="ECO:0000313" key="3">
    <source>
        <dbReference type="Proteomes" id="UP001597063"/>
    </source>
</evidence>
<reference evidence="3" key="1">
    <citation type="journal article" date="2019" name="Int. J. Syst. Evol. Microbiol.">
        <title>The Global Catalogue of Microorganisms (GCM) 10K type strain sequencing project: providing services to taxonomists for standard genome sequencing and annotation.</title>
        <authorList>
            <consortium name="The Broad Institute Genomics Platform"/>
            <consortium name="The Broad Institute Genome Sequencing Center for Infectious Disease"/>
            <person name="Wu L."/>
            <person name="Ma J."/>
        </authorList>
    </citation>
    <scope>NUCLEOTIDE SEQUENCE [LARGE SCALE GENOMIC DNA]</scope>
    <source>
        <strain evidence="3">JCM 9371</strain>
    </source>
</reference>
<protein>
    <submittedName>
        <fullName evidence="2">Uncharacterized protein</fullName>
    </submittedName>
</protein>
<feature type="region of interest" description="Disordered" evidence="1">
    <location>
        <begin position="41"/>
        <end position="72"/>
    </location>
</feature>
<evidence type="ECO:0000313" key="2">
    <source>
        <dbReference type="EMBL" id="MFD0685786.1"/>
    </source>
</evidence>
<keyword evidence="3" id="KW-1185">Reference proteome</keyword>
<feature type="region of interest" description="Disordered" evidence="1">
    <location>
        <begin position="1"/>
        <end position="27"/>
    </location>
</feature>
<evidence type="ECO:0000256" key="1">
    <source>
        <dbReference type="SAM" id="MobiDB-lite"/>
    </source>
</evidence>
<proteinExistence type="predicted"/>
<feature type="compositionally biased region" description="Basic and acidic residues" evidence="1">
    <location>
        <begin position="45"/>
        <end position="66"/>
    </location>
</feature>
<dbReference type="EMBL" id="JBHTGP010000006">
    <property type="protein sequence ID" value="MFD0685786.1"/>
    <property type="molecule type" value="Genomic_DNA"/>
</dbReference>
<sequence>MSSGRKKIAEKGNALAGLRAPGIGPDPRFRAVLRTRLVTAAAARGENRRGEGRHGEECRNHGRDPGRGGSAD</sequence>
<organism evidence="2 3">
    <name type="scientific">Actinomadura fibrosa</name>
    <dbReference type="NCBI Taxonomy" id="111802"/>
    <lineage>
        <taxon>Bacteria</taxon>
        <taxon>Bacillati</taxon>
        <taxon>Actinomycetota</taxon>
        <taxon>Actinomycetes</taxon>
        <taxon>Streptosporangiales</taxon>
        <taxon>Thermomonosporaceae</taxon>
        <taxon>Actinomadura</taxon>
    </lineage>
</organism>
<gene>
    <name evidence="2" type="ORF">ACFQZM_14875</name>
</gene>